<keyword evidence="5" id="KW-1185">Reference proteome</keyword>
<feature type="domain" description="SPOR" evidence="3">
    <location>
        <begin position="212"/>
        <end position="290"/>
    </location>
</feature>
<dbReference type="Pfam" id="PF05036">
    <property type="entry name" value="SPOR"/>
    <property type="match status" value="1"/>
</dbReference>
<organism evidence="4 5">
    <name type="scientific">Sphingomonas crocodyli</name>
    <dbReference type="NCBI Taxonomy" id="1979270"/>
    <lineage>
        <taxon>Bacteria</taxon>
        <taxon>Pseudomonadati</taxon>
        <taxon>Pseudomonadota</taxon>
        <taxon>Alphaproteobacteria</taxon>
        <taxon>Sphingomonadales</taxon>
        <taxon>Sphingomonadaceae</taxon>
        <taxon>Sphingomonas</taxon>
    </lineage>
</organism>
<dbReference type="PROSITE" id="PS51724">
    <property type="entry name" value="SPOR"/>
    <property type="match status" value="1"/>
</dbReference>
<name>A0A437LVL8_9SPHN</name>
<dbReference type="Proteomes" id="UP000282971">
    <property type="component" value="Unassembled WGS sequence"/>
</dbReference>
<reference evidence="4 5" key="1">
    <citation type="submission" date="2019-01" db="EMBL/GenBank/DDBJ databases">
        <authorList>
            <person name="Chen W.-M."/>
        </authorList>
    </citation>
    <scope>NUCLEOTIDE SEQUENCE [LARGE SCALE GENOMIC DNA]</scope>
    <source>
        <strain evidence="4 5">CCP-7</strain>
    </source>
</reference>
<dbReference type="OrthoDB" id="7390714at2"/>
<dbReference type="GO" id="GO:0042834">
    <property type="term" value="F:peptidoglycan binding"/>
    <property type="evidence" value="ECO:0007669"/>
    <property type="project" value="InterPro"/>
</dbReference>
<dbReference type="Gene3D" id="3.30.70.1070">
    <property type="entry name" value="Sporulation related repeat"/>
    <property type="match status" value="1"/>
</dbReference>
<protein>
    <submittedName>
        <fullName evidence="4">SPOR domain-containing protein</fullName>
    </submittedName>
</protein>
<feature type="transmembrane region" description="Helical" evidence="2">
    <location>
        <begin position="62"/>
        <end position="83"/>
    </location>
</feature>
<keyword evidence="2" id="KW-0472">Membrane</keyword>
<dbReference type="SUPFAM" id="SSF110997">
    <property type="entry name" value="Sporulation related repeat"/>
    <property type="match status" value="1"/>
</dbReference>
<gene>
    <name evidence="4" type="ORF">EOD43_21690</name>
</gene>
<sequence>MRSGRLSATAWASWVSPRPRRCSEMTDYSRDRLGPDDEERLPWLEPVEEDYEEERGLSPVKIAMAAIILLVVVGLIAGSVFWLRGRGDVAASGDGSVIKAPDDYYKQRPENPGGMDVGSGDEIVYSASQGNEVASEVDTRGAAEAPVNIDRAPSAVAVPIPPSRTAQAGLPPAATAPAKTADAAVPTKVTPPAAKPAASKPVAAAPVAAAPAPASGGSMVQLGAFSSPAKANSAWKSLSGRFSFLSGLTQSVAPVQSGDKTLYRLRASGGDARNICARLKTAGESCSVIG</sequence>
<evidence type="ECO:0000259" key="3">
    <source>
        <dbReference type="PROSITE" id="PS51724"/>
    </source>
</evidence>
<feature type="compositionally biased region" description="Basic and acidic residues" evidence="1">
    <location>
        <begin position="21"/>
        <end position="35"/>
    </location>
</feature>
<keyword evidence="2" id="KW-0812">Transmembrane</keyword>
<evidence type="ECO:0000256" key="2">
    <source>
        <dbReference type="SAM" id="Phobius"/>
    </source>
</evidence>
<accession>A0A437LVL8</accession>
<evidence type="ECO:0000313" key="5">
    <source>
        <dbReference type="Proteomes" id="UP000282971"/>
    </source>
</evidence>
<dbReference type="EMBL" id="SACN01000005">
    <property type="protein sequence ID" value="RVT89383.1"/>
    <property type="molecule type" value="Genomic_DNA"/>
</dbReference>
<comment type="caution">
    <text evidence="4">The sequence shown here is derived from an EMBL/GenBank/DDBJ whole genome shotgun (WGS) entry which is preliminary data.</text>
</comment>
<keyword evidence="2" id="KW-1133">Transmembrane helix</keyword>
<evidence type="ECO:0000313" key="4">
    <source>
        <dbReference type="EMBL" id="RVT89383.1"/>
    </source>
</evidence>
<feature type="region of interest" description="Disordered" evidence="1">
    <location>
        <begin position="15"/>
        <end position="38"/>
    </location>
</feature>
<proteinExistence type="predicted"/>
<evidence type="ECO:0000256" key="1">
    <source>
        <dbReference type="SAM" id="MobiDB-lite"/>
    </source>
</evidence>
<dbReference type="InterPro" id="IPR007730">
    <property type="entry name" value="SPOR-like_dom"/>
</dbReference>
<dbReference type="InterPro" id="IPR036680">
    <property type="entry name" value="SPOR-like_sf"/>
</dbReference>
<dbReference type="AlphaFoldDB" id="A0A437LVL8"/>